<evidence type="ECO:0000259" key="3">
    <source>
        <dbReference type="PROSITE" id="PS50110"/>
    </source>
</evidence>
<dbReference type="PANTHER" id="PTHR44591:SF23">
    <property type="entry name" value="CHEY SUBFAMILY"/>
    <property type="match status" value="1"/>
</dbReference>
<dbReference type="SUPFAM" id="SSF52172">
    <property type="entry name" value="CheY-like"/>
    <property type="match status" value="1"/>
</dbReference>
<sequence>MKAETIKILILEDNQSDADLLERELKKNGLNFTSLIVETRALFEEALKDFEPDIILSDYSLPSFDGFAAFIITQSVLPDVPFIVVSGMLGEERAVELIKSGITDYVLKDKLFSLTPKIERALKEALERRKKKIADQELIIQHEKLLEIAFLQSHQVRVPVAHIIGLFGLFDFEDPSAAINGEIFNMLKSSVEALDRTVIEILQKTSEINYPRKQA</sequence>
<comment type="caution">
    <text evidence="4">The sequence shown here is derived from an EMBL/GenBank/DDBJ whole genome shotgun (WGS) entry which is preliminary data.</text>
</comment>
<feature type="domain" description="Response regulatory" evidence="3">
    <location>
        <begin position="7"/>
        <end position="123"/>
    </location>
</feature>
<gene>
    <name evidence="4" type="ORF">BDD43_5626</name>
</gene>
<dbReference type="SMART" id="SM00448">
    <property type="entry name" value="REC"/>
    <property type="match status" value="1"/>
</dbReference>
<name>A0A495J8Y6_9SPHI</name>
<dbReference type="PROSITE" id="PS50110">
    <property type="entry name" value="RESPONSE_REGULATORY"/>
    <property type="match status" value="1"/>
</dbReference>
<dbReference type="PANTHER" id="PTHR44591">
    <property type="entry name" value="STRESS RESPONSE REGULATOR PROTEIN 1"/>
    <property type="match status" value="1"/>
</dbReference>
<reference evidence="4 5" key="1">
    <citation type="submission" date="2018-10" db="EMBL/GenBank/DDBJ databases">
        <title>Genomic Encyclopedia of Archaeal and Bacterial Type Strains, Phase II (KMG-II): from individual species to whole genera.</title>
        <authorList>
            <person name="Goeker M."/>
        </authorList>
    </citation>
    <scope>NUCLEOTIDE SEQUENCE [LARGE SCALE GENOMIC DNA]</scope>
    <source>
        <strain evidence="4 5">DSM 18602</strain>
    </source>
</reference>
<evidence type="ECO:0000256" key="2">
    <source>
        <dbReference type="PROSITE-ProRule" id="PRU00169"/>
    </source>
</evidence>
<keyword evidence="1 2" id="KW-0597">Phosphoprotein</keyword>
<evidence type="ECO:0000313" key="5">
    <source>
        <dbReference type="Proteomes" id="UP000268007"/>
    </source>
</evidence>
<evidence type="ECO:0000256" key="1">
    <source>
        <dbReference type="ARBA" id="ARBA00022553"/>
    </source>
</evidence>
<dbReference type="Pfam" id="PF00072">
    <property type="entry name" value="Response_reg"/>
    <property type="match status" value="1"/>
</dbReference>
<dbReference type="OrthoDB" id="6231665at2"/>
<dbReference type="EMBL" id="RBKU01000001">
    <property type="protein sequence ID" value="RKR85357.1"/>
    <property type="molecule type" value="Genomic_DNA"/>
</dbReference>
<dbReference type="Proteomes" id="UP000268007">
    <property type="component" value="Unassembled WGS sequence"/>
</dbReference>
<proteinExistence type="predicted"/>
<dbReference type="CDD" id="cd00156">
    <property type="entry name" value="REC"/>
    <property type="match status" value="1"/>
</dbReference>
<organism evidence="4 5">
    <name type="scientific">Mucilaginibacter gracilis</name>
    <dbReference type="NCBI Taxonomy" id="423350"/>
    <lineage>
        <taxon>Bacteria</taxon>
        <taxon>Pseudomonadati</taxon>
        <taxon>Bacteroidota</taxon>
        <taxon>Sphingobacteriia</taxon>
        <taxon>Sphingobacteriales</taxon>
        <taxon>Sphingobacteriaceae</taxon>
        <taxon>Mucilaginibacter</taxon>
    </lineage>
</organism>
<accession>A0A495J8Y6</accession>
<dbReference type="AlphaFoldDB" id="A0A495J8Y6"/>
<dbReference type="InterPro" id="IPR050595">
    <property type="entry name" value="Bact_response_regulator"/>
</dbReference>
<feature type="modified residue" description="4-aspartylphosphate" evidence="2">
    <location>
        <position position="58"/>
    </location>
</feature>
<evidence type="ECO:0000313" key="4">
    <source>
        <dbReference type="EMBL" id="RKR85357.1"/>
    </source>
</evidence>
<dbReference type="RefSeq" id="WP_121201414.1">
    <property type="nucleotide sequence ID" value="NZ_RBKU01000001.1"/>
</dbReference>
<keyword evidence="5" id="KW-1185">Reference proteome</keyword>
<protein>
    <submittedName>
        <fullName evidence="4">Response regulator receiver domain-containing protein</fullName>
    </submittedName>
</protein>
<dbReference type="InterPro" id="IPR011006">
    <property type="entry name" value="CheY-like_superfamily"/>
</dbReference>
<dbReference type="GO" id="GO:0000160">
    <property type="term" value="P:phosphorelay signal transduction system"/>
    <property type="evidence" value="ECO:0007669"/>
    <property type="project" value="InterPro"/>
</dbReference>
<dbReference type="Gene3D" id="3.40.50.2300">
    <property type="match status" value="1"/>
</dbReference>
<dbReference type="InterPro" id="IPR001789">
    <property type="entry name" value="Sig_transdc_resp-reg_receiver"/>
</dbReference>